<accession>A0A2U2PKK5</accession>
<evidence type="ECO:0000313" key="3">
    <source>
        <dbReference type="Proteomes" id="UP000245647"/>
    </source>
</evidence>
<comment type="caution">
    <text evidence="2">The sequence shown here is derived from an EMBL/GenBank/DDBJ whole genome shotgun (WGS) entry which is preliminary data.</text>
</comment>
<dbReference type="EMBL" id="QEAS01000002">
    <property type="protein sequence ID" value="PWG81947.1"/>
    <property type="molecule type" value="Genomic_DNA"/>
</dbReference>
<sequence length="208" mass="23998">MKRLLVPFIENSSETLFWQDLPVNFIDHQPWPQYHTKCSAAFRIAHSNTAVLLKFRVSEDVFKTAERNINDAVHKDNCVEFFIAFGEEQDYYNFEFNCLGVGKVGFGSSREDRLLLPENIIRLVTTDLMLHSRSSAGTASFNWEITLSVPVEAFHYHRISSLKGLRCRANFYKCGDDLPEPHFLSWTMIHTEEPDFHQPAFFGGILFG</sequence>
<dbReference type="CDD" id="cd09620">
    <property type="entry name" value="CBM9_like_3"/>
    <property type="match status" value="1"/>
</dbReference>
<evidence type="ECO:0000259" key="1">
    <source>
        <dbReference type="Pfam" id="PF16011"/>
    </source>
</evidence>
<dbReference type="Proteomes" id="UP000245647">
    <property type="component" value="Unassembled WGS sequence"/>
</dbReference>
<dbReference type="OrthoDB" id="9801646at2"/>
<dbReference type="AlphaFoldDB" id="A0A2U2PKK5"/>
<proteinExistence type="predicted"/>
<gene>
    <name evidence="2" type="ORF">DDR33_02650</name>
</gene>
<organism evidence="2 3">
    <name type="scientific">Pararcticibacter amylolyticus</name>
    <dbReference type="NCBI Taxonomy" id="2173175"/>
    <lineage>
        <taxon>Bacteria</taxon>
        <taxon>Pseudomonadati</taxon>
        <taxon>Bacteroidota</taxon>
        <taxon>Sphingobacteriia</taxon>
        <taxon>Sphingobacteriales</taxon>
        <taxon>Sphingobacteriaceae</taxon>
        <taxon>Pararcticibacter</taxon>
    </lineage>
</organism>
<keyword evidence="3" id="KW-1185">Reference proteome</keyword>
<dbReference type="GO" id="GO:0030246">
    <property type="term" value="F:carbohydrate binding"/>
    <property type="evidence" value="ECO:0007669"/>
    <property type="project" value="InterPro"/>
</dbReference>
<dbReference type="SUPFAM" id="SSF49344">
    <property type="entry name" value="CBD9-like"/>
    <property type="match status" value="1"/>
</dbReference>
<feature type="domain" description="Carbohydrate-binding" evidence="1">
    <location>
        <begin position="16"/>
        <end position="206"/>
    </location>
</feature>
<dbReference type="InterPro" id="IPR010502">
    <property type="entry name" value="Carb-bd_dom_fam9"/>
</dbReference>
<dbReference type="Gene3D" id="2.60.40.1190">
    <property type="match status" value="1"/>
</dbReference>
<dbReference type="Pfam" id="PF16011">
    <property type="entry name" value="CBM9_2"/>
    <property type="match status" value="1"/>
</dbReference>
<protein>
    <recommendedName>
        <fullName evidence="1">Carbohydrate-binding domain-containing protein</fullName>
    </recommendedName>
</protein>
<dbReference type="GO" id="GO:0016052">
    <property type="term" value="P:carbohydrate catabolic process"/>
    <property type="evidence" value="ECO:0007669"/>
    <property type="project" value="InterPro"/>
</dbReference>
<name>A0A2U2PKK5_9SPHI</name>
<dbReference type="GO" id="GO:0004553">
    <property type="term" value="F:hydrolase activity, hydrolyzing O-glycosyl compounds"/>
    <property type="evidence" value="ECO:0007669"/>
    <property type="project" value="InterPro"/>
</dbReference>
<dbReference type="RefSeq" id="WP_109414225.1">
    <property type="nucleotide sequence ID" value="NZ_QEAS01000002.1"/>
</dbReference>
<evidence type="ECO:0000313" key="2">
    <source>
        <dbReference type="EMBL" id="PWG81947.1"/>
    </source>
</evidence>
<reference evidence="2 3" key="1">
    <citation type="submission" date="2018-04" db="EMBL/GenBank/DDBJ databases">
        <title>Pedobacter chongqingensis sp. nov., isolated from a rottenly hemp rope.</title>
        <authorList>
            <person name="Cai Y."/>
        </authorList>
    </citation>
    <scope>NUCLEOTIDE SEQUENCE [LARGE SCALE GENOMIC DNA]</scope>
    <source>
        <strain evidence="2 3">FJ4-8</strain>
    </source>
</reference>